<sequence>MLTRSWHGNHLYLTTTVDGEEISFFTDAASFPRTAVEILIAILGRRRARTSAHAELRDALDPLLRLGRAIDIFLDALGMAIEHALGSTALAGIDDGADRGELFEIAQEPDRGTARHQIHQRPQPFVVGDTHLLMDVHQRPVVDIEHPLRQRTQRIRFGRNALRRGGMGAQSPKVLTAGAVQASDVVITMGCGDACPFFPGVDYRDWVLDDPAGRGVEAVRPIRDEIRSLVEELVAELLPAHR</sequence>
<dbReference type="Gene3D" id="3.40.50.2300">
    <property type="match status" value="1"/>
</dbReference>
<dbReference type="SUPFAM" id="SSF52788">
    <property type="entry name" value="Phosphotyrosine protein phosphatases I"/>
    <property type="match status" value="1"/>
</dbReference>
<dbReference type="KEGG" id="nwl:NWFMUON74_40170"/>
<organism evidence="2 3">
    <name type="scientific">Nocardia wallacei</name>
    <dbReference type="NCBI Taxonomy" id="480035"/>
    <lineage>
        <taxon>Bacteria</taxon>
        <taxon>Bacillati</taxon>
        <taxon>Actinomycetota</taxon>
        <taxon>Actinomycetes</taxon>
        <taxon>Mycobacteriales</taxon>
        <taxon>Nocardiaceae</taxon>
        <taxon>Nocardia</taxon>
    </lineage>
</organism>
<name>A0A7G1KLY1_9NOCA</name>
<keyword evidence="3" id="KW-1185">Reference proteome</keyword>
<proteinExistence type="predicted"/>
<evidence type="ECO:0000313" key="2">
    <source>
        <dbReference type="EMBL" id="BCK56245.1"/>
    </source>
</evidence>
<dbReference type="AlphaFoldDB" id="A0A7G1KLY1"/>
<dbReference type="Proteomes" id="UP000516173">
    <property type="component" value="Chromosome"/>
</dbReference>
<reference evidence="2 3" key="1">
    <citation type="submission" date="2020-08" db="EMBL/GenBank/DDBJ databases">
        <title>Genome Sequencing of Nocardia wallacei strain FMUON74 and assembly.</title>
        <authorList>
            <person name="Toyokawa M."/>
            <person name="Uesaka K."/>
        </authorList>
    </citation>
    <scope>NUCLEOTIDE SEQUENCE [LARGE SCALE GENOMIC DNA]</scope>
    <source>
        <strain evidence="2 3">FMUON74</strain>
    </source>
</reference>
<gene>
    <name evidence="2" type="ORF">NWFMUON74_40170</name>
</gene>
<dbReference type="EMBL" id="AP023396">
    <property type="protein sequence ID" value="BCK56245.1"/>
    <property type="molecule type" value="Genomic_DNA"/>
</dbReference>
<evidence type="ECO:0000259" key="1">
    <source>
        <dbReference type="SMART" id="SM00226"/>
    </source>
</evidence>
<feature type="domain" description="Phosphotyrosine protein phosphatase I" evidence="1">
    <location>
        <begin position="134"/>
        <end position="236"/>
    </location>
</feature>
<protein>
    <recommendedName>
        <fullName evidence="1">Phosphotyrosine protein phosphatase I domain-containing protein</fullName>
    </recommendedName>
</protein>
<dbReference type="InterPro" id="IPR036196">
    <property type="entry name" value="Ptyr_pPase_sf"/>
</dbReference>
<dbReference type="InterPro" id="IPR023485">
    <property type="entry name" value="Ptyr_pPase"/>
</dbReference>
<accession>A0A7G1KLY1</accession>
<evidence type="ECO:0000313" key="3">
    <source>
        <dbReference type="Proteomes" id="UP000516173"/>
    </source>
</evidence>
<dbReference type="SMART" id="SM00226">
    <property type="entry name" value="LMWPc"/>
    <property type="match status" value="1"/>
</dbReference>